<evidence type="ECO:0000259" key="6">
    <source>
        <dbReference type="Pfam" id="PF14833"/>
    </source>
</evidence>
<dbReference type="InterPro" id="IPR013328">
    <property type="entry name" value="6PGD_dom2"/>
</dbReference>
<evidence type="ECO:0000313" key="7">
    <source>
        <dbReference type="EMBL" id="KRO33351.1"/>
    </source>
</evidence>
<evidence type="ECO:0000256" key="4">
    <source>
        <dbReference type="PIRSR" id="PIRSR000103-1"/>
    </source>
</evidence>
<feature type="active site" evidence="4">
    <location>
        <position position="171"/>
    </location>
</feature>
<dbReference type="PROSITE" id="PS00895">
    <property type="entry name" value="3_HYDROXYISOBUT_DH"/>
    <property type="match status" value="1"/>
</dbReference>
<name>A0A0R2P5P0_9ACTN</name>
<dbReference type="GO" id="GO:0051287">
    <property type="term" value="F:NAD binding"/>
    <property type="evidence" value="ECO:0007669"/>
    <property type="project" value="InterPro"/>
</dbReference>
<evidence type="ECO:0000259" key="5">
    <source>
        <dbReference type="Pfam" id="PF03446"/>
    </source>
</evidence>
<gene>
    <name evidence="7" type="ORF">ABR64_03710</name>
</gene>
<dbReference type="EMBL" id="LIAW01000002">
    <property type="protein sequence ID" value="KRO33351.1"/>
    <property type="molecule type" value="Genomic_DNA"/>
</dbReference>
<dbReference type="AlphaFoldDB" id="A0A0R2P5P0"/>
<evidence type="ECO:0000256" key="1">
    <source>
        <dbReference type="ARBA" id="ARBA00009080"/>
    </source>
</evidence>
<organism evidence="7 8">
    <name type="scientific">Actinobacteria bacterium BACL2 MAG-121001-bin67</name>
    <dbReference type="NCBI Taxonomy" id="1655572"/>
    <lineage>
        <taxon>Bacteria</taxon>
        <taxon>Bacillati</taxon>
        <taxon>Actinomycetota</taxon>
        <taxon>Actinomycetes</taxon>
        <taxon>Actinomycetes incertae sedis</taxon>
        <taxon>ac1 cluster</taxon>
    </lineage>
</organism>
<keyword evidence="3" id="KW-0520">NAD</keyword>
<dbReference type="Pfam" id="PF14833">
    <property type="entry name" value="NAD_binding_11"/>
    <property type="match status" value="1"/>
</dbReference>
<accession>A0A0R2P5P0</accession>
<evidence type="ECO:0000256" key="2">
    <source>
        <dbReference type="ARBA" id="ARBA00023002"/>
    </source>
</evidence>
<dbReference type="Gene3D" id="3.40.50.720">
    <property type="entry name" value="NAD(P)-binding Rossmann-like Domain"/>
    <property type="match status" value="1"/>
</dbReference>
<evidence type="ECO:0000256" key="3">
    <source>
        <dbReference type="ARBA" id="ARBA00023027"/>
    </source>
</evidence>
<dbReference type="Gene3D" id="1.10.1040.10">
    <property type="entry name" value="N-(1-d-carboxylethyl)-l-norvaline Dehydrogenase, domain 2"/>
    <property type="match status" value="1"/>
</dbReference>
<dbReference type="Pfam" id="PF03446">
    <property type="entry name" value="NAD_binding_2"/>
    <property type="match status" value="1"/>
</dbReference>
<dbReference type="InterPro" id="IPR008927">
    <property type="entry name" value="6-PGluconate_DH-like_C_sf"/>
</dbReference>
<sequence length="295" mass="31074">MARVSFIGLGIMGSGMVSNLLKSGHQVKIWNRSESKSKELEKLGAEVVSNPALLAEGADYFMYCLADDAAISEVITGGHKMAELIKPGTIAIDLSTIDPKTSNAERAIYESRGIEFLDAPVFGTKGEARDGGLWVVIGGKEDIYKKALEVLNPISETTHYMGGGGSGTKMKLVGNLLVASQIVSIGEALTLAKKAGLDLKKVLEVAAVADFKTPIYAGVGGAVIAGDYEVNFPLRLMLKDSRLIQEFAERLASPATIAAITEDLAKDGVDAGYGELNASAIVKVIAQRAGVDLSE</sequence>
<dbReference type="PIRSF" id="PIRSF000103">
    <property type="entry name" value="HIBADH"/>
    <property type="match status" value="1"/>
</dbReference>
<dbReference type="InterPro" id="IPR051265">
    <property type="entry name" value="HIBADH-related_NP60_sf"/>
</dbReference>
<keyword evidence="2" id="KW-0560">Oxidoreductase</keyword>
<dbReference type="Proteomes" id="UP000053349">
    <property type="component" value="Unassembled WGS sequence"/>
</dbReference>
<evidence type="ECO:0000313" key="8">
    <source>
        <dbReference type="Proteomes" id="UP000053349"/>
    </source>
</evidence>
<reference evidence="7 8" key="1">
    <citation type="submission" date="2015-10" db="EMBL/GenBank/DDBJ databases">
        <title>Metagenome-Assembled Genomes uncover a global brackish microbiome.</title>
        <authorList>
            <person name="Hugerth L.W."/>
            <person name="Larsson J."/>
            <person name="Alneberg J."/>
            <person name="Lindh M.V."/>
            <person name="Legrand C."/>
            <person name="Pinhassi J."/>
            <person name="Andersson A.F."/>
        </authorList>
    </citation>
    <scope>NUCLEOTIDE SEQUENCE [LARGE SCALE GENOMIC DNA]</scope>
    <source>
        <strain evidence="7">BACL2 MAG-121001-bin67</strain>
    </source>
</reference>
<dbReference type="PANTHER" id="PTHR43580">
    <property type="entry name" value="OXIDOREDUCTASE GLYR1-RELATED"/>
    <property type="match status" value="1"/>
</dbReference>
<dbReference type="InterPro" id="IPR002204">
    <property type="entry name" value="3-OH-isobutyrate_DH-rel_CS"/>
</dbReference>
<feature type="domain" description="3-hydroxyisobutyrate dehydrogenase-like NAD-binding" evidence="6">
    <location>
        <begin position="165"/>
        <end position="285"/>
    </location>
</feature>
<dbReference type="PANTHER" id="PTHR43580:SF2">
    <property type="entry name" value="CYTOKINE-LIKE NUCLEAR FACTOR N-PAC"/>
    <property type="match status" value="1"/>
</dbReference>
<dbReference type="GO" id="GO:0016054">
    <property type="term" value="P:organic acid catabolic process"/>
    <property type="evidence" value="ECO:0007669"/>
    <property type="project" value="UniProtKB-ARBA"/>
</dbReference>
<protein>
    <submittedName>
        <fullName evidence="7">2-hydroxy-3-oxopropionate reductase</fullName>
    </submittedName>
</protein>
<proteinExistence type="inferred from homology"/>
<feature type="domain" description="6-phosphogluconate dehydrogenase NADP-binding" evidence="5">
    <location>
        <begin position="4"/>
        <end position="162"/>
    </location>
</feature>
<dbReference type="InterPro" id="IPR029154">
    <property type="entry name" value="HIBADH-like_NADP-bd"/>
</dbReference>
<dbReference type="InterPro" id="IPR006115">
    <property type="entry name" value="6PGDH_NADP-bd"/>
</dbReference>
<dbReference type="SUPFAM" id="SSF48179">
    <property type="entry name" value="6-phosphogluconate dehydrogenase C-terminal domain-like"/>
    <property type="match status" value="1"/>
</dbReference>
<comment type="similarity">
    <text evidence="1">Belongs to the HIBADH-related family.</text>
</comment>
<dbReference type="GO" id="GO:0050661">
    <property type="term" value="F:NADP binding"/>
    <property type="evidence" value="ECO:0007669"/>
    <property type="project" value="InterPro"/>
</dbReference>
<dbReference type="InterPro" id="IPR015815">
    <property type="entry name" value="HIBADH-related"/>
</dbReference>
<dbReference type="SUPFAM" id="SSF51735">
    <property type="entry name" value="NAD(P)-binding Rossmann-fold domains"/>
    <property type="match status" value="1"/>
</dbReference>
<dbReference type="GO" id="GO:0016491">
    <property type="term" value="F:oxidoreductase activity"/>
    <property type="evidence" value="ECO:0007669"/>
    <property type="project" value="UniProtKB-KW"/>
</dbReference>
<dbReference type="InterPro" id="IPR036291">
    <property type="entry name" value="NAD(P)-bd_dom_sf"/>
</dbReference>
<comment type="caution">
    <text evidence="7">The sequence shown here is derived from an EMBL/GenBank/DDBJ whole genome shotgun (WGS) entry which is preliminary data.</text>
</comment>